<reference evidence="15 16" key="1">
    <citation type="submission" date="2019-12" db="EMBL/GenBank/DDBJ databases">
        <title>Halomonas rutogse sp. nov. isolated from two lakes on Tibetan Plateau.</title>
        <authorList>
            <person name="Gao P."/>
        </authorList>
    </citation>
    <scope>NUCLEOTIDE SEQUENCE [LARGE SCALE GENOMIC DNA]</scope>
    <source>
        <strain evidence="15 16">ZH2S</strain>
    </source>
</reference>
<dbReference type="CDD" id="cd06583">
    <property type="entry name" value="PGRP"/>
    <property type="match status" value="1"/>
</dbReference>
<dbReference type="PANTHER" id="PTHR30417:SF4">
    <property type="entry name" value="1,6-ANHYDRO-N-ACETYLMURAMYL-L-ALANINE AMIDASE AMPD"/>
    <property type="match status" value="1"/>
</dbReference>
<evidence type="ECO:0000259" key="14">
    <source>
        <dbReference type="SMART" id="SM00644"/>
    </source>
</evidence>
<dbReference type="GO" id="GO:0009254">
    <property type="term" value="P:peptidoglycan turnover"/>
    <property type="evidence" value="ECO:0007669"/>
    <property type="project" value="TreeGrafter"/>
</dbReference>
<keyword evidence="8 15" id="KW-0378">Hydrolase</keyword>
<keyword evidence="10" id="KW-0961">Cell wall biogenesis/degradation</keyword>
<dbReference type="GO" id="GO:0071555">
    <property type="term" value="P:cell wall organization"/>
    <property type="evidence" value="ECO:0007669"/>
    <property type="project" value="UniProtKB-KW"/>
</dbReference>
<evidence type="ECO:0000256" key="3">
    <source>
        <dbReference type="ARBA" id="ARBA00004496"/>
    </source>
</evidence>
<evidence type="ECO:0000256" key="2">
    <source>
        <dbReference type="ARBA" id="ARBA00001947"/>
    </source>
</evidence>
<dbReference type="Pfam" id="PF01510">
    <property type="entry name" value="Amidase_2"/>
    <property type="match status" value="1"/>
</dbReference>
<evidence type="ECO:0000256" key="11">
    <source>
        <dbReference type="ARBA" id="ARBA00039257"/>
    </source>
</evidence>
<dbReference type="GO" id="GO:0046872">
    <property type="term" value="F:metal ion binding"/>
    <property type="evidence" value="ECO:0007669"/>
    <property type="project" value="UniProtKB-KW"/>
</dbReference>
<dbReference type="NCBIfam" id="NF008758">
    <property type="entry name" value="PRK11789.1"/>
    <property type="match status" value="1"/>
</dbReference>
<dbReference type="EMBL" id="WTKP01000007">
    <property type="protein sequence ID" value="MWJ28733.1"/>
    <property type="molecule type" value="Genomic_DNA"/>
</dbReference>
<sequence length="224" mass="25285">MAQRQGGKVIKHQQTIEQSAGNQRSVHQGSINQGWWEAACRVDSPNQDQRPEGEVSLLLLHAISLPPGQFHGDAIEALFLNRLDPDADKFFSEIAHLRVSAHLLIRRDGKCVQFVSFEARAWHAGRSHWFDAHVEQWRQALNDFSVGIELEGDDETPFTQAQYHALACVTKTLMDCYPSLTPERITSHAQVAPLRKTDPGPAFDWKYFRGCLAKQPSKTFKTVV</sequence>
<keyword evidence="16" id="KW-1185">Reference proteome</keyword>
<evidence type="ECO:0000256" key="4">
    <source>
        <dbReference type="ARBA" id="ARBA00007553"/>
    </source>
</evidence>
<evidence type="ECO:0000256" key="13">
    <source>
        <dbReference type="SAM" id="MobiDB-lite"/>
    </source>
</evidence>
<dbReference type="GO" id="GO:0009253">
    <property type="term" value="P:peptidoglycan catabolic process"/>
    <property type="evidence" value="ECO:0007669"/>
    <property type="project" value="InterPro"/>
</dbReference>
<evidence type="ECO:0000256" key="12">
    <source>
        <dbReference type="ARBA" id="ARBA00042615"/>
    </source>
</evidence>
<keyword evidence="9" id="KW-0862">Zinc</keyword>
<evidence type="ECO:0000256" key="7">
    <source>
        <dbReference type="ARBA" id="ARBA00022723"/>
    </source>
</evidence>
<keyword evidence="6" id="KW-0963">Cytoplasm</keyword>
<comment type="similarity">
    <text evidence="4">Belongs to the N-acetylmuramoyl-L-alanine amidase 2 family.</text>
</comment>
<organism evidence="15 16">
    <name type="scientific">Vreelandella zhuhanensis</name>
    <dbReference type="NCBI Taxonomy" id="2684210"/>
    <lineage>
        <taxon>Bacteria</taxon>
        <taxon>Pseudomonadati</taxon>
        <taxon>Pseudomonadota</taxon>
        <taxon>Gammaproteobacteria</taxon>
        <taxon>Oceanospirillales</taxon>
        <taxon>Halomonadaceae</taxon>
        <taxon>Vreelandella</taxon>
    </lineage>
</organism>
<dbReference type="AlphaFoldDB" id="A0A7X3H312"/>
<evidence type="ECO:0000256" key="1">
    <source>
        <dbReference type="ARBA" id="ARBA00001561"/>
    </source>
</evidence>
<dbReference type="InterPro" id="IPR051206">
    <property type="entry name" value="NAMLAA_amidase_2"/>
</dbReference>
<comment type="caution">
    <text evidence="15">The sequence shown here is derived from an EMBL/GenBank/DDBJ whole genome shotgun (WGS) entry which is preliminary data.</text>
</comment>
<evidence type="ECO:0000313" key="16">
    <source>
        <dbReference type="Proteomes" id="UP000437638"/>
    </source>
</evidence>
<feature type="domain" description="N-acetylmuramoyl-L-alanine amidase" evidence="14">
    <location>
        <begin position="44"/>
        <end position="200"/>
    </location>
</feature>
<dbReference type="EC" id="3.5.1.28" evidence="5"/>
<dbReference type="InterPro" id="IPR036505">
    <property type="entry name" value="Amidase/PGRP_sf"/>
</dbReference>
<evidence type="ECO:0000256" key="8">
    <source>
        <dbReference type="ARBA" id="ARBA00022801"/>
    </source>
</evidence>
<dbReference type="Gene3D" id="3.40.80.10">
    <property type="entry name" value="Peptidoglycan recognition protein-like"/>
    <property type="match status" value="1"/>
</dbReference>
<protein>
    <recommendedName>
        <fullName evidence="11">1,6-anhydro-N-acetylmuramyl-L-alanine amidase AmpD</fullName>
        <ecNumber evidence="5">3.5.1.28</ecNumber>
    </recommendedName>
    <alternativeName>
        <fullName evidence="12">N-acetylmuramoyl-L-alanine amidase</fullName>
    </alternativeName>
</protein>
<comment type="cofactor">
    <cofactor evidence="2">
        <name>Zn(2+)</name>
        <dbReference type="ChEBI" id="CHEBI:29105"/>
    </cofactor>
</comment>
<dbReference type="RefSeq" id="WP_160419098.1">
    <property type="nucleotide sequence ID" value="NZ_WTKP01000007.1"/>
</dbReference>
<keyword evidence="7" id="KW-0479">Metal-binding</keyword>
<dbReference type="SUPFAM" id="SSF55846">
    <property type="entry name" value="N-acetylmuramoyl-L-alanine amidase-like"/>
    <property type="match status" value="1"/>
</dbReference>
<comment type="subcellular location">
    <subcellularLocation>
        <location evidence="3">Cytoplasm</location>
    </subcellularLocation>
</comment>
<evidence type="ECO:0000256" key="9">
    <source>
        <dbReference type="ARBA" id="ARBA00022833"/>
    </source>
</evidence>
<dbReference type="PANTHER" id="PTHR30417">
    <property type="entry name" value="N-ACETYLMURAMOYL-L-ALANINE AMIDASE AMID"/>
    <property type="match status" value="1"/>
</dbReference>
<evidence type="ECO:0000256" key="10">
    <source>
        <dbReference type="ARBA" id="ARBA00023316"/>
    </source>
</evidence>
<name>A0A7X3H312_9GAMM</name>
<proteinExistence type="inferred from homology"/>
<dbReference type="SMART" id="SM00644">
    <property type="entry name" value="Ami_2"/>
    <property type="match status" value="1"/>
</dbReference>
<dbReference type="GO" id="GO:0005737">
    <property type="term" value="C:cytoplasm"/>
    <property type="evidence" value="ECO:0007669"/>
    <property type="project" value="UniProtKB-SubCell"/>
</dbReference>
<feature type="region of interest" description="Disordered" evidence="13">
    <location>
        <begin position="1"/>
        <end position="27"/>
    </location>
</feature>
<gene>
    <name evidence="15" type="primary">ampD</name>
    <name evidence="15" type="ORF">GPM19_11065</name>
</gene>
<comment type="catalytic activity">
    <reaction evidence="1">
        <text>Hydrolyzes the link between N-acetylmuramoyl residues and L-amino acid residues in certain cell-wall glycopeptides.</text>
        <dbReference type="EC" id="3.5.1.28"/>
    </reaction>
</comment>
<accession>A0A7X3H312</accession>
<feature type="compositionally biased region" description="Polar residues" evidence="13">
    <location>
        <begin position="12"/>
        <end position="27"/>
    </location>
</feature>
<evidence type="ECO:0000313" key="15">
    <source>
        <dbReference type="EMBL" id="MWJ28733.1"/>
    </source>
</evidence>
<dbReference type="InterPro" id="IPR002502">
    <property type="entry name" value="Amidase_domain"/>
</dbReference>
<evidence type="ECO:0000256" key="5">
    <source>
        <dbReference type="ARBA" id="ARBA00011901"/>
    </source>
</evidence>
<dbReference type="GO" id="GO:0008745">
    <property type="term" value="F:N-acetylmuramoyl-L-alanine amidase activity"/>
    <property type="evidence" value="ECO:0007669"/>
    <property type="project" value="UniProtKB-EC"/>
</dbReference>
<dbReference type="Proteomes" id="UP000437638">
    <property type="component" value="Unassembled WGS sequence"/>
</dbReference>
<evidence type="ECO:0000256" key="6">
    <source>
        <dbReference type="ARBA" id="ARBA00022490"/>
    </source>
</evidence>